<name>A0A8J2Q576_9HEXA</name>
<sequence length="404" mass="46250">MLVKKFRLFRTSQRTREIFCTPILESSENNNAVFTTERCEELSFGIAELELPLHGMLKVCNMTTLSAPFTPENLQEQIVCPETVKILQFMEGVSSAVKKTFLLAFKWIETLKFEKTPIPQLPEGFVLQYVTKFEMSPGAYNESDELQNFFRSITEPSGLKNFEMQPDYANFLSNAKKLQLDTLSLWLIDHEEFLTMSLKLVGFQQKLTSLDINQPYGYRNSHSDFSTVIQNNSNTLRKITIPRIAEFDCSVLKNCTVLHEFSLGMEFHFFDFENFGSITNVQDFPCSPGIHTISIGSPMLKTDIIWMAEKVPAKTLMFIGSPLEEYSLKDIKSIVESCSKNKKSLMMCVSMSHTTFKLFEAYLNRQSNISIRVIYHCQPSELSPGTAHFSLCFDLKNQLSSFIK</sequence>
<proteinExistence type="predicted"/>
<reference evidence="1" key="1">
    <citation type="submission" date="2021-06" db="EMBL/GenBank/DDBJ databases">
        <authorList>
            <person name="Hodson N. C."/>
            <person name="Mongue J. A."/>
            <person name="Jaron S. K."/>
        </authorList>
    </citation>
    <scope>NUCLEOTIDE SEQUENCE</scope>
</reference>
<organism evidence="1 2">
    <name type="scientific">Allacma fusca</name>
    <dbReference type="NCBI Taxonomy" id="39272"/>
    <lineage>
        <taxon>Eukaryota</taxon>
        <taxon>Metazoa</taxon>
        <taxon>Ecdysozoa</taxon>
        <taxon>Arthropoda</taxon>
        <taxon>Hexapoda</taxon>
        <taxon>Collembola</taxon>
        <taxon>Symphypleona</taxon>
        <taxon>Sminthuridae</taxon>
        <taxon>Allacma</taxon>
    </lineage>
</organism>
<evidence type="ECO:0000313" key="1">
    <source>
        <dbReference type="EMBL" id="CAG7834256.1"/>
    </source>
</evidence>
<evidence type="ECO:0000313" key="2">
    <source>
        <dbReference type="Proteomes" id="UP000708208"/>
    </source>
</evidence>
<keyword evidence="2" id="KW-1185">Reference proteome</keyword>
<comment type="caution">
    <text evidence="1">The sequence shown here is derived from an EMBL/GenBank/DDBJ whole genome shotgun (WGS) entry which is preliminary data.</text>
</comment>
<dbReference type="AlphaFoldDB" id="A0A8J2Q576"/>
<dbReference type="Proteomes" id="UP000708208">
    <property type="component" value="Unassembled WGS sequence"/>
</dbReference>
<accession>A0A8J2Q576</accession>
<gene>
    <name evidence="1" type="ORF">AFUS01_LOCUS43780</name>
</gene>
<protein>
    <submittedName>
        <fullName evidence="1">Uncharacterized protein</fullName>
    </submittedName>
</protein>
<dbReference type="EMBL" id="CAJVCH010570173">
    <property type="protein sequence ID" value="CAG7834256.1"/>
    <property type="molecule type" value="Genomic_DNA"/>
</dbReference>